<evidence type="ECO:0000313" key="4">
    <source>
        <dbReference type="EMBL" id="SBT09908.1"/>
    </source>
</evidence>
<dbReference type="SUPFAM" id="SSF52266">
    <property type="entry name" value="SGNH hydrolase"/>
    <property type="match status" value="1"/>
</dbReference>
<evidence type="ECO:0000259" key="3">
    <source>
        <dbReference type="Pfam" id="PF03629"/>
    </source>
</evidence>
<dbReference type="Pfam" id="PF03629">
    <property type="entry name" value="SASA"/>
    <property type="match status" value="1"/>
</dbReference>
<dbReference type="Gene3D" id="3.40.50.1110">
    <property type="entry name" value="SGNH hydrolase"/>
    <property type="match status" value="1"/>
</dbReference>
<evidence type="ECO:0000313" key="5">
    <source>
        <dbReference type="Proteomes" id="UP000199169"/>
    </source>
</evidence>
<accession>A0A1A8Y0P3</accession>
<dbReference type="EMBL" id="FLQX01000160">
    <property type="protein sequence ID" value="SBT09908.1"/>
    <property type="molecule type" value="Genomic_DNA"/>
</dbReference>
<keyword evidence="1" id="KW-0378">Hydrolase</keyword>
<sequence length="319" mass="33611">MIGRGSKWLVTTLVIASASVALLILQKHLRPVSGLAARLGQIARMGSETGISCADVVSGRPLVLLALGQSNAANHGSLDRRDVEAVTLVAEGKCSQAVDPLAGGTGDGGSIWQRLPAALREQRSERPIVISVLGVDASSIDEWTRPDSPLRQRLVEQIASLLGLGLLPDFVLWQQGEADSRAGTSSDDYAERLDRLAALLHEAGAKAPIILALSTICRSAPNDAIRRAITAKASADRRFRLGPDTDVLAGEGFRRDGCHFTSDGLISAAKMWAVSINAEVSRSMPPVRQAPTSDRVAANAAQSASVTRAGPDPDASLRH</sequence>
<dbReference type="STRING" id="1860102.ACCAA_80011"/>
<evidence type="ECO:0000256" key="2">
    <source>
        <dbReference type="SAM" id="MobiDB-lite"/>
    </source>
</evidence>
<proteinExistence type="predicted"/>
<keyword evidence="5" id="KW-1185">Reference proteome</keyword>
<dbReference type="InterPro" id="IPR036514">
    <property type="entry name" value="SGNH_hydro_sf"/>
</dbReference>
<reference evidence="4 5" key="1">
    <citation type="submission" date="2016-06" db="EMBL/GenBank/DDBJ databases">
        <authorList>
            <person name="Kjaerup R.B."/>
            <person name="Dalgaard T.S."/>
            <person name="Juul-Madsen H.R."/>
        </authorList>
    </citation>
    <scope>NUCLEOTIDE SEQUENCE [LARGE SCALE GENOMIC DNA]</scope>
    <source>
        <strain evidence="4">3</strain>
    </source>
</reference>
<protein>
    <recommendedName>
        <fullName evidence="3">Sialate O-acetylesterase domain-containing protein</fullName>
    </recommendedName>
</protein>
<organism evidence="4 5">
    <name type="scientific">Candidatus Accumulibacter aalborgensis</name>
    <dbReference type="NCBI Taxonomy" id="1860102"/>
    <lineage>
        <taxon>Bacteria</taxon>
        <taxon>Pseudomonadati</taxon>
        <taxon>Pseudomonadota</taxon>
        <taxon>Betaproteobacteria</taxon>
        <taxon>Candidatus Accumulibacter</taxon>
    </lineage>
</organism>
<dbReference type="AlphaFoldDB" id="A0A1A8Y0P3"/>
<dbReference type="Proteomes" id="UP000199169">
    <property type="component" value="Unassembled WGS sequence"/>
</dbReference>
<name>A0A1A8Y0P3_9PROT</name>
<dbReference type="GO" id="GO:0016788">
    <property type="term" value="F:hydrolase activity, acting on ester bonds"/>
    <property type="evidence" value="ECO:0007669"/>
    <property type="project" value="UniProtKB-ARBA"/>
</dbReference>
<feature type="domain" description="Sialate O-acetylesterase" evidence="3">
    <location>
        <begin position="64"/>
        <end position="273"/>
    </location>
</feature>
<gene>
    <name evidence="4" type="ORF">ACCAA_80011</name>
</gene>
<feature type="region of interest" description="Disordered" evidence="2">
    <location>
        <begin position="283"/>
        <end position="319"/>
    </location>
</feature>
<evidence type="ECO:0000256" key="1">
    <source>
        <dbReference type="ARBA" id="ARBA00022801"/>
    </source>
</evidence>
<dbReference type="InterPro" id="IPR005181">
    <property type="entry name" value="SASA"/>
</dbReference>